<dbReference type="InterPro" id="IPR037066">
    <property type="entry name" value="Plug_dom_sf"/>
</dbReference>
<feature type="domain" description="TonB-dependent receptor plug" evidence="3">
    <location>
        <begin position="18"/>
        <end position="142"/>
    </location>
</feature>
<keyword evidence="1" id="KW-1134">Transmembrane beta strand</keyword>
<comment type="subcellular location">
    <subcellularLocation>
        <location evidence="1">Cell outer membrane</location>
        <topology evidence="1">Multi-pass membrane protein</topology>
    </subcellularLocation>
</comment>
<name>A0A378QTV3_9GAMM</name>
<dbReference type="RefSeq" id="WP_115237172.1">
    <property type="nucleotide sequence ID" value="NZ_UGQF01000001.1"/>
</dbReference>
<keyword evidence="1" id="KW-0472">Membrane</keyword>
<reference evidence="4 5" key="1">
    <citation type="submission" date="2018-06" db="EMBL/GenBank/DDBJ databases">
        <authorList>
            <consortium name="Pathogen Informatics"/>
            <person name="Doyle S."/>
        </authorList>
    </citation>
    <scope>NUCLEOTIDE SEQUENCE [LARGE SCALE GENOMIC DNA]</scope>
    <source>
        <strain evidence="4 5">NCTC11012</strain>
    </source>
</reference>
<keyword evidence="1" id="KW-0813">Transport</keyword>
<dbReference type="PROSITE" id="PS52016">
    <property type="entry name" value="TONB_DEPENDENT_REC_3"/>
    <property type="match status" value="1"/>
</dbReference>
<accession>A0A378QTV3</accession>
<dbReference type="EMBL" id="UGQF01000001">
    <property type="protein sequence ID" value="STZ04295.1"/>
    <property type="molecule type" value="Genomic_DNA"/>
</dbReference>
<sequence>MPSETIIIEHPFSQQIGTQKLTAHDINNRPTGNGNITELLKHNPTVRYANDADASMSAGEIKPNEISIHGEKFYNNNFVLNGMSNNDNINPVGDSDRNTQGQNPHELPSGGTQTFWVDTHLLKNVEVFDSNISAKYGQFTGGVINAQLIYQPNLKTTTQPHKIKEQLINTIQPPILS</sequence>
<comment type="similarity">
    <text evidence="1">Belongs to the TonB-dependent receptor family.</text>
</comment>
<protein>
    <submittedName>
        <fullName evidence="4">TonB-dependent Receptor Plug Domain</fullName>
    </submittedName>
</protein>
<dbReference type="Pfam" id="PF07715">
    <property type="entry name" value="Plug"/>
    <property type="match status" value="1"/>
</dbReference>
<gene>
    <name evidence="4" type="ORF">NCTC11012_02565</name>
</gene>
<evidence type="ECO:0000256" key="1">
    <source>
        <dbReference type="PROSITE-ProRule" id="PRU01360"/>
    </source>
</evidence>
<keyword evidence="1" id="KW-0998">Cell outer membrane</keyword>
<dbReference type="InterPro" id="IPR039426">
    <property type="entry name" value="TonB-dep_rcpt-like"/>
</dbReference>
<evidence type="ECO:0000256" key="2">
    <source>
        <dbReference type="SAM" id="MobiDB-lite"/>
    </source>
</evidence>
<dbReference type="AlphaFoldDB" id="A0A378QTV3"/>
<evidence type="ECO:0000313" key="4">
    <source>
        <dbReference type="EMBL" id="STZ04295.1"/>
    </source>
</evidence>
<feature type="region of interest" description="Disordered" evidence="2">
    <location>
        <begin position="85"/>
        <end position="109"/>
    </location>
</feature>
<organism evidence="4 5">
    <name type="scientific">Moraxella equi</name>
    <dbReference type="NCBI Taxonomy" id="60442"/>
    <lineage>
        <taxon>Bacteria</taxon>
        <taxon>Pseudomonadati</taxon>
        <taxon>Pseudomonadota</taxon>
        <taxon>Gammaproteobacteria</taxon>
        <taxon>Moraxellales</taxon>
        <taxon>Moraxellaceae</taxon>
        <taxon>Moraxella</taxon>
    </lineage>
</organism>
<dbReference type="Gene3D" id="2.170.130.10">
    <property type="entry name" value="TonB-dependent receptor, plug domain"/>
    <property type="match status" value="1"/>
</dbReference>
<proteinExistence type="inferred from homology"/>
<evidence type="ECO:0000259" key="3">
    <source>
        <dbReference type="Pfam" id="PF07715"/>
    </source>
</evidence>
<keyword evidence="4" id="KW-0675">Receptor</keyword>
<dbReference type="GO" id="GO:0009279">
    <property type="term" value="C:cell outer membrane"/>
    <property type="evidence" value="ECO:0007669"/>
    <property type="project" value="UniProtKB-SubCell"/>
</dbReference>
<dbReference type="Proteomes" id="UP000254618">
    <property type="component" value="Unassembled WGS sequence"/>
</dbReference>
<dbReference type="InterPro" id="IPR012910">
    <property type="entry name" value="Plug_dom"/>
</dbReference>
<keyword evidence="1" id="KW-0812">Transmembrane</keyword>
<dbReference type="SUPFAM" id="SSF56935">
    <property type="entry name" value="Porins"/>
    <property type="match status" value="1"/>
</dbReference>
<evidence type="ECO:0000313" key="5">
    <source>
        <dbReference type="Proteomes" id="UP000254618"/>
    </source>
</evidence>